<dbReference type="InterPro" id="IPR018750">
    <property type="entry name" value="DUF2306_membrane"/>
</dbReference>
<protein>
    <recommendedName>
        <fullName evidence="4">DUF2306 domain-containing protein</fullName>
    </recommendedName>
</protein>
<dbReference type="OrthoDB" id="6385003at2"/>
<keyword evidence="1" id="KW-0472">Membrane</keyword>
<dbReference type="RefSeq" id="WP_013764780.1">
    <property type="nucleotide sequence ID" value="NC_015510.1"/>
</dbReference>
<feature type="transmembrane region" description="Helical" evidence="1">
    <location>
        <begin position="67"/>
        <end position="90"/>
    </location>
</feature>
<gene>
    <name evidence="2" type="ordered locus">Halhy_2355</name>
</gene>
<reference key="2">
    <citation type="submission" date="2011-04" db="EMBL/GenBank/DDBJ databases">
        <title>Complete sequence of chromosome of Haliscomenobacter hydrossis DSM 1100.</title>
        <authorList>
            <consortium name="US DOE Joint Genome Institute (JGI-PGF)"/>
            <person name="Lucas S."/>
            <person name="Han J."/>
            <person name="Lapidus A."/>
            <person name="Bruce D."/>
            <person name="Goodwin L."/>
            <person name="Pitluck S."/>
            <person name="Peters L."/>
            <person name="Kyrpides N."/>
            <person name="Mavromatis K."/>
            <person name="Ivanova N."/>
            <person name="Ovchinnikova G."/>
            <person name="Pagani I."/>
            <person name="Daligault H."/>
            <person name="Detter J.C."/>
            <person name="Han C."/>
            <person name="Land M."/>
            <person name="Hauser L."/>
            <person name="Markowitz V."/>
            <person name="Cheng J.-F."/>
            <person name="Hugenholtz P."/>
            <person name="Woyke T."/>
            <person name="Wu D."/>
            <person name="Verbarg S."/>
            <person name="Frueling A."/>
            <person name="Brambilla E."/>
            <person name="Klenk H.-P."/>
            <person name="Eisen J.A."/>
        </authorList>
    </citation>
    <scope>NUCLEOTIDE SEQUENCE</scope>
    <source>
        <strain>DSM 1100</strain>
    </source>
</reference>
<reference evidence="2 3" key="1">
    <citation type="journal article" date="2011" name="Stand. Genomic Sci.">
        <title>Complete genome sequence of Haliscomenobacter hydrossis type strain (O).</title>
        <authorList>
            <consortium name="US DOE Joint Genome Institute (JGI-PGF)"/>
            <person name="Daligault H."/>
            <person name="Lapidus A."/>
            <person name="Zeytun A."/>
            <person name="Nolan M."/>
            <person name="Lucas S."/>
            <person name="Del Rio T.G."/>
            <person name="Tice H."/>
            <person name="Cheng J.F."/>
            <person name="Tapia R."/>
            <person name="Han C."/>
            <person name="Goodwin L."/>
            <person name="Pitluck S."/>
            <person name="Liolios K."/>
            <person name="Pagani I."/>
            <person name="Ivanova N."/>
            <person name="Huntemann M."/>
            <person name="Mavromatis K."/>
            <person name="Mikhailova N."/>
            <person name="Pati A."/>
            <person name="Chen A."/>
            <person name="Palaniappan K."/>
            <person name="Land M."/>
            <person name="Hauser L."/>
            <person name="Brambilla E.M."/>
            <person name="Rohde M."/>
            <person name="Verbarg S."/>
            <person name="Goker M."/>
            <person name="Bristow J."/>
            <person name="Eisen J.A."/>
            <person name="Markowitz V."/>
            <person name="Hugenholtz P."/>
            <person name="Kyrpides N.C."/>
            <person name="Klenk H.P."/>
            <person name="Woyke T."/>
        </authorList>
    </citation>
    <scope>NUCLEOTIDE SEQUENCE [LARGE SCALE GENOMIC DNA]</scope>
    <source>
        <strain evidence="3">ATCC 27775 / DSM 1100 / LMG 10767 / O</strain>
    </source>
</reference>
<accession>F4KVA5</accession>
<keyword evidence="3" id="KW-1185">Reference proteome</keyword>
<sequence length="234" mass="26647">MTNTARQASILDFFLESLLLIVAAGILAFACLMGTKIVPYFSFHPLQDFLGTKTDAVLAKPFFQVSFYIHIASSWVVMTAGAIQIIPALYRRWPGVHRWLGRIYVLTILVLACPSGLGLAIYANGGLAARVGFSLQCVVWWFLTFQAWHYARQQHWEKHANAMLRSLAVTTAAMSLRTESYFMYYYLGTKPIETYLTVTWLSWVGNLFVAEILIFFGWGSYLIKRMFVTKALYH</sequence>
<dbReference type="PROSITE" id="PS51257">
    <property type="entry name" value="PROKAR_LIPOPROTEIN"/>
    <property type="match status" value="1"/>
</dbReference>
<keyword evidence="1" id="KW-0812">Transmembrane</keyword>
<evidence type="ECO:0000313" key="2">
    <source>
        <dbReference type="EMBL" id="AEE50231.1"/>
    </source>
</evidence>
<dbReference type="AlphaFoldDB" id="F4KVA5"/>
<dbReference type="Pfam" id="PF10067">
    <property type="entry name" value="DUF2306"/>
    <property type="match status" value="1"/>
</dbReference>
<proteinExistence type="predicted"/>
<dbReference type="HOGENOM" id="CLU_078522_2_0_10"/>
<dbReference type="KEGG" id="hhy:Halhy_2355"/>
<feature type="transmembrane region" description="Helical" evidence="1">
    <location>
        <begin position="163"/>
        <end position="188"/>
    </location>
</feature>
<evidence type="ECO:0008006" key="4">
    <source>
        <dbReference type="Google" id="ProtNLM"/>
    </source>
</evidence>
<keyword evidence="1" id="KW-1133">Transmembrane helix</keyword>
<feature type="transmembrane region" description="Helical" evidence="1">
    <location>
        <begin position="200"/>
        <end position="223"/>
    </location>
</feature>
<dbReference type="Proteomes" id="UP000008461">
    <property type="component" value="Chromosome"/>
</dbReference>
<feature type="transmembrane region" description="Helical" evidence="1">
    <location>
        <begin position="129"/>
        <end position="151"/>
    </location>
</feature>
<dbReference type="STRING" id="760192.Halhy_2355"/>
<evidence type="ECO:0000313" key="3">
    <source>
        <dbReference type="Proteomes" id="UP000008461"/>
    </source>
</evidence>
<dbReference type="eggNOG" id="ENOG5032S8J">
    <property type="taxonomic scope" value="Bacteria"/>
</dbReference>
<feature type="transmembrane region" description="Helical" evidence="1">
    <location>
        <begin position="12"/>
        <end position="35"/>
    </location>
</feature>
<organism evidence="2 3">
    <name type="scientific">Haliscomenobacter hydrossis (strain ATCC 27775 / DSM 1100 / LMG 10767 / O)</name>
    <dbReference type="NCBI Taxonomy" id="760192"/>
    <lineage>
        <taxon>Bacteria</taxon>
        <taxon>Pseudomonadati</taxon>
        <taxon>Bacteroidota</taxon>
        <taxon>Saprospiria</taxon>
        <taxon>Saprospirales</taxon>
        <taxon>Haliscomenobacteraceae</taxon>
        <taxon>Haliscomenobacter</taxon>
    </lineage>
</organism>
<name>F4KVA5_HALH1</name>
<evidence type="ECO:0000256" key="1">
    <source>
        <dbReference type="SAM" id="Phobius"/>
    </source>
</evidence>
<feature type="transmembrane region" description="Helical" evidence="1">
    <location>
        <begin position="102"/>
        <end position="123"/>
    </location>
</feature>
<dbReference type="EMBL" id="CP002691">
    <property type="protein sequence ID" value="AEE50231.1"/>
    <property type="molecule type" value="Genomic_DNA"/>
</dbReference>